<dbReference type="PANTHER" id="PTHR24330">
    <property type="entry name" value="HOMEOBOX PROTEIN BARH-LIKE"/>
    <property type="match status" value="1"/>
</dbReference>
<feature type="region of interest" description="Disordered" evidence="1">
    <location>
        <begin position="423"/>
        <end position="443"/>
    </location>
</feature>
<dbReference type="OrthoDB" id="2291087at2759"/>
<reference evidence="2 3" key="1">
    <citation type="submission" date="2015-06" db="EMBL/GenBank/DDBJ databases">
        <title>Expansion of signal transduction pathways in fungi by whole-genome duplication.</title>
        <authorList>
            <consortium name="DOE Joint Genome Institute"/>
            <person name="Corrochano L.M."/>
            <person name="Kuo A."/>
            <person name="Marcet-Houben M."/>
            <person name="Polaino S."/>
            <person name="Salamov A."/>
            <person name="Villalobos J.M."/>
            <person name="Alvarez M.I."/>
            <person name="Avalos J."/>
            <person name="Benito E.P."/>
            <person name="Benoit I."/>
            <person name="Burger G."/>
            <person name="Camino L.P."/>
            <person name="Canovas D."/>
            <person name="Cerda-Olmedo E."/>
            <person name="Cheng J.-F."/>
            <person name="Dominguez A."/>
            <person name="Elias M."/>
            <person name="Eslava A.P."/>
            <person name="Glaser F."/>
            <person name="Grimwood J."/>
            <person name="Gutierrez G."/>
            <person name="Heitman J."/>
            <person name="Henrissat B."/>
            <person name="Iturriaga E.A."/>
            <person name="Lang B.F."/>
            <person name="Lavin J.L."/>
            <person name="Lee S."/>
            <person name="Li W."/>
            <person name="Lindquist E."/>
            <person name="Lopez-Garcia S."/>
            <person name="Luque E.M."/>
            <person name="Marcos A.T."/>
            <person name="Martin J."/>
            <person name="Mccluskey K."/>
            <person name="Medina H.R."/>
            <person name="Miralles-Duran A."/>
            <person name="Miyazaki A."/>
            <person name="Munoz-Torres E."/>
            <person name="Oguiza J.A."/>
            <person name="Ohm R."/>
            <person name="Olmedo M."/>
            <person name="Orejas M."/>
            <person name="Ortiz-Castellanos L."/>
            <person name="Pisabarro A.G."/>
            <person name="Rodriguez-Romero J."/>
            <person name="Ruiz-Herrera J."/>
            <person name="Ruiz-Vazquez R."/>
            <person name="Sanz C."/>
            <person name="Schackwitz W."/>
            <person name="Schmutz J."/>
            <person name="Shahriari M."/>
            <person name="Shelest E."/>
            <person name="Silva-Franco F."/>
            <person name="Soanes D."/>
            <person name="Syed K."/>
            <person name="Tagua V.G."/>
            <person name="Talbot N.J."/>
            <person name="Thon M."/>
            <person name="De Vries R.P."/>
            <person name="Wiebenga A."/>
            <person name="Yadav J.S."/>
            <person name="Braun E.L."/>
            <person name="Baker S."/>
            <person name="Garre V."/>
            <person name="Horwitz B."/>
            <person name="Torres-Martinez S."/>
            <person name="Idnurm A."/>
            <person name="Herrera-Estrella A."/>
            <person name="Gabaldon T."/>
            <person name="Grigoriev I.V."/>
        </authorList>
    </citation>
    <scope>NUCLEOTIDE SEQUENCE [LARGE SCALE GENOMIC DNA]</scope>
    <source>
        <strain evidence="2 3">CBS 277.49</strain>
    </source>
</reference>
<organism evidence="2 3">
    <name type="scientific">Mucor lusitanicus CBS 277.49</name>
    <dbReference type="NCBI Taxonomy" id="747725"/>
    <lineage>
        <taxon>Eukaryota</taxon>
        <taxon>Fungi</taxon>
        <taxon>Fungi incertae sedis</taxon>
        <taxon>Mucoromycota</taxon>
        <taxon>Mucoromycotina</taxon>
        <taxon>Mucoromycetes</taxon>
        <taxon>Mucorales</taxon>
        <taxon>Mucorineae</taxon>
        <taxon>Mucoraceae</taxon>
        <taxon>Mucor</taxon>
    </lineage>
</organism>
<accession>A0A162YW64</accession>
<feature type="region of interest" description="Disordered" evidence="1">
    <location>
        <begin position="484"/>
        <end position="587"/>
    </location>
</feature>
<name>A0A162YW64_MUCCL</name>
<dbReference type="EMBL" id="AMYB01000006">
    <property type="protein sequence ID" value="OAD01037.1"/>
    <property type="molecule type" value="Genomic_DNA"/>
</dbReference>
<feature type="compositionally biased region" description="Polar residues" evidence="1">
    <location>
        <begin position="565"/>
        <end position="578"/>
    </location>
</feature>
<protein>
    <submittedName>
        <fullName evidence="2">Uncharacterized protein</fullName>
    </submittedName>
</protein>
<proteinExistence type="predicted"/>
<feature type="region of interest" description="Disordered" evidence="1">
    <location>
        <begin position="156"/>
        <end position="182"/>
    </location>
</feature>
<keyword evidence="3" id="KW-1185">Reference proteome</keyword>
<evidence type="ECO:0000256" key="1">
    <source>
        <dbReference type="SAM" id="MobiDB-lite"/>
    </source>
</evidence>
<dbReference type="AlphaFoldDB" id="A0A162YW64"/>
<feature type="compositionally biased region" description="Polar residues" evidence="1">
    <location>
        <begin position="267"/>
        <end position="276"/>
    </location>
</feature>
<evidence type="ECO:0000313" key="3">
    <source>
        <dbReference type="Proteomes" id="UP000077051"/>
    </source>
</evidence>
<dbReference type="STRING" id="747725.A0A162YW64"/>
<feature type="region of interest" description="Disordered" evidence="1">
    <location>
        <begin position="296"/>
        <end position="329"/>
    </location>
</feature>
<feature type="region of interest" description="Disordered" evidence="1">
    <location>
        <begin position="1"/>
        <end position="45"/>
    </location>
</feature>
<feature type="compositionally biased region" description="Low complexity" evidence="1">
    <location>
        <begin position="500"/>
        <end position="513"/>
    </location>
</feature>
<feature type="compositionally biased region" description="Low complexity" evidence="1">
    <location>
        <begin position="53"/>
        <end position="65"/>
    </location>
</feature>
<dbReference type="Proteomes" id="UP000077051">
    <property type="component" value="Unassembled WGS sequence"/>
</dbReference>
<feature type="compositionally biased region" description="Polar residues" evidence="1">
    <location>
        <begin position="31"/>
        <end position="44"/>
    </location>
</feature>
<evidence type="ECO:0000313" key="2">
    <source>
        <dbReference type="EMBL" id="OAD01037.1"/>
    </source>
</evidence>
<feature type="region of interest" description="Disordered" evidence="1">
    <location>
        <begin position="678"/>
        <end position="712"/>
    </location>
</feature>
<feature type="compositionally biased region" description="Low complexity" evidence="1">
    <location>
        <begin position="689"/>
        <end position="705"/>
    </location>
</feature>
<feature type="compositionally biased region" description="Basic residues" evidence="1">
    <location>
        <begin position="1"/>
        <end position="10"/>
    </location>
</feature>
<sequence length="745" mass="86366">MMKLFKKKKSDKNIANTIVQQDTREFESPNVKKQQPNKPATSTIPVAAQMDTAAAAAARSSSPPAILMPKPRRLLTPTRAILGRFDHDKTQVEDEEGPTNEQLAVVQQQEISPILLPTPREEPLLPQLVKPVARHLTQQQQYKPQQQPNAIGASSLSTVMSDDSSRVYESAMESLSDTTEDDHVAELPDLPMLKKQPSHKPIVNPHHVPLPQQQQLPTQAPLQPQLQPPQQQQQQQLQQDIMASGVISDASSRTVSPPYYTRKRANTGPSSGSSAITVTPLQAHNKQTLTPNYEPLQQQQQQPMPPPPQPAQTLLSDHHQQQQQQQKDDQEFLLRELKKQVELIEKQRIKDREEWNRKEQELLTHRHQMMETLIETKDQLTHVLKNREEENNKAKLTYYDKQLKQQQLHQMQKQVIEMGLSQQQQQQQQQQEEDIVDEPPLPATRINGLYYQQQSYYYENDPAEAPLDELHLEDDEAPMYHQRRIRNRSKSDEHMKHNTRSSSRSSYHYQQQHALVDDGGRRSSNSRNNYHEDMPLVCSRKPVSRRASNASNKSSGGHRFDHASPATTLVSNHTVSKSTGRRPRARSIESARWYEEQQQQQQQQHMMIKMNTVYLDDMMVPYEKLRKSRSAGRDLHSMRPVSRASSVYNLYYDEGDLMDDEVFDSQPSFYDSGYYSNYNMENIPPPNKQQQQQQQMMSRYSSDIPYYPPQQQPQQYVYSPVDCYYQQPPRHNPRYNARHHYSSYN</sequence>
<feature type="region of interest" description="Disordered" evidence="1">
    <location>
        <begin position="53"/>
        <end position="72"/>
    </location>
</feature>
<feature type="region of interest" description="Disordered" evidence="1">
    <location>
        <begin position="215"/>
        <end position="276"/>
    </location>
</feature>
<feature type="compositionally biased region" description="Low complexity" evidence="1">
    <location>
        <begin position="545"/>
        <end position="557"/>
    </location>
</feature>
<feature type="compositionally biased region" description="Low complexity" evidence="1">
    <location>
        <begin position="215"/>
        <end position="239"/>
    </location>
</feature>
<feature type="compositionally biased region" description="Basic and acidic residues" evidence="1">
    <location>
        <begin position="316"/>
        <end position="329"/>
    </location>
</feature>
<comment type="caution">
    <text evidence="2">The sequence shown here is derived from an EMBL/GenBank/DDBJ whole genome shotgun (WGS) entry which is preliminary data.</text>
</comment>
<dbReference type="PANTHER" id="PTHR24330:SF19">
    <property type="entry name" value="MEDIATOR OF RNA POLYMERASE II TRANSCRIPTION SUBUNIT 29"/>
    <property type="match status" value="1"/>
</dbReference>
<dbReference type="VEuPathDB" id="FungiDB:MUCCIDRAFT_84840"/>
<dbReference type="InterPro" id="IPR052145">
    <property type="entry name" value="Mediator/Homeobox_domain"/>
</dbReference>
<gene>
    <name evidence="2" type="ORF">MUCCIDRAFT_84840</name>
</gene>